<dbReference type="Proteomes" id="UP000319627">
    <property type="component" value="Unassembled WGS sequence"/>
</dbReference>
<reference evidence="2 3" key="1">
    <citation type="submission" date="2019-07" db="EMBL/GenBank/DDBJ databases">
        <title>Genomic Encyclopedia of Type Strains, Phase I: the one thousand microbial genomes (KMG-I) project.</title>
        <authorList>
            <person name="Kyrpides N."/>
        </authorList>
    </citation>
    <scope>NUCLEOTIDE SEQUENCE [LARGE SCALE GENOMIC DNA]</scope>
    <source>
        <strain evidence="2 3">DSM 375</strain>
    </source>
</reference>
<evidence type="ECO:0000313" key="3">
    <source>
        <dbReference type="Proteomes" id="UP000319627"/>
    </source>
</evidence>
<dbReference type="InterPro" id="IPR021245">
    <property type="entry name" value="DUF2790"/>
</dbReference>
<dbReference type="RefSeq" id="WP_144570946.1">
    <property type="nucleotide sequence ID" value="NZ_VLKG01000003.1"/>
</dbReference>
<dbReference type="AlphaFoldDB" id="A0A562IZ20"/>
<name>A0A562IZ20_9GAMM</name>
<keyword evidence="1" id="KW-0732">Signal</keyword>
<organism evidence="2 3">
    <name type="scientific">Azomonas agilis</name>
    <dbReference type="NCBI Taxonomy" id="116849"/>
    <lineage>
        <taxon>Bacteria</taxon>
        <taxon>Pseudomonadati</taxon>
        <taxon>Pseudomonadota</taxon>
        <taxon>Gammaproteobacteria</taxon>
        <taxon>Pseudomonadales</taxon>
        <taxon>Pseudomonadaceae</taxon>
        <taxon>Azomonas</taxon>
    </lineage>
</organism>
<feature type="signal peptide" evidence="1">
    <location>
        <begin position="1"/>
        <end position="19"/>
    </location>
</feature>
<comment type="caution">
    <text evidence="2">The sequence shown here is derived from an EMBL/GenBank/DDBJ whole genome shotgun (WGS) entry which is preliminary data.</text>
</comment>
<evidence type="ECO:0000256" key="1">
    <source>
        <dbReference type="SAM" id="SignalP"/>
    </source>
</evidence>
<accession>A0A562IZ20</accession>
<feature type="chain" id="PRO_5022164050" evidence="1">
    <location>
        <begin position="20"/>
        <end position="85"/>
    </location>
</feature>
<evidence type="ECO:0000313" key="2">
    <source>
        <dbReference type="EMBL" id="TWH76301.1"/>
    </source>
</evidence>
<dbReference type="EMBL" id="VLKG01000003">
    <property type="protein sequence ID" value="TWH76301.1"/>
    <property type="molecule type" value="Genomic_DNA"/>
</dbReference>
<dbReference type="Pfam" id="PF10976">
    <property type="entry name" value="DUF2790"/>
    <property type="match status" value="1"/>
</dbReference>
<dbReference type="OrthoDB" id="7027858at2"/>
<sequence>MKTVVTALFVACMPLVAVANEPLEVEEYHYGMNLDVGQVISVKPVQTDSQVSSCGLVEKEMIYKDSKGQEHDLKYEVMATGCTNG</sequence>
<proteinExistence type="predicted"/>
<keyword evidence="3" id="KW-1185">Reference proteome</keyword>
<gene>
    <name evidence="2" type="ORF">LX59_01224</name>
</gene>
<protein>
    <submittedName>
        <fullName evidence="2">Uncharacterized protein DUF2790</fullName>
    </submittedName>
</protein>
<dbReference type="Gene3D" id="2.30.140.50">
    <property type="entry name" value="Protein of unknown function DUF2790"/>
    <property type="match status" value="1"/>
</dbReference>